<feature type="domain" description="EamA" evidence="7">
    <location>
        <begin position="147"/>
        <end position="281"/>
    </location>
</feature>
<feature type="transmembrane region" description="Helical" evidence="6">
    <location>
        <begin position="94"/>
        <end position="115"/>
    </location>
</feature>
<comment type="caution">
    <text evidence="8">The sequence shown here is derived from an EMBL/GenBank/DDBJ whole genome shotgun (WGS) entry which is preliminary data.</text>
</comment>
<feature type="transmembrane region" description="Helical" evidence="6">
    <location>
        <begin position="177"/>
        <end position="196"/>
    </location>
</feature>
<dbReference type="GO" id="GO:0005886">
    <property type="term" value="C:plasma membrane"/>
    <property type="evidence" value="ECO:0007669"/>
    <property type="project" value="UniProtKB-SubCell"/>
</dbReference>
<keyword evidence="2" id="KW-1003">Cell membrane</keyword>
<keyword evidence="5 6" id="KW-0472">Membrane</keyword>
<evidence type="ECO:0000259" key="7">
    <source>
        <dbReference type="Pfam" id="PF00892"/>
    </source>
</evidence>
<evidence type="ECO:0000256" key="2">
    <source>
        <dbReference type="ARBA" id="ARBA00022475"/>
    </source>
</evidence>
<feature type="transmembrane region" description="Helical" evidence="6">
    <location>
        <begin position="69"/>
        <end position="88"/>
    </location>
</feature>
<organism evidence="8 9">
    <name type="scientific">Candidatus Gottesmanbacteria bacterium RBG_16_52_11</name>
    <dbReference type="NCBI Taxonomy" id="1798374"/>
    <lineage>
        <taxon>Bacteria</taxon>
        <taxon>Candidatus Gottesmaniibacteriota</taxon>
    </lineage>
</organism>
<feature type="transmembrane region" description="Helical" evidence="6">
    <location>
        <begin position="208"/>
        <end position="230"/>
    </location>
</feature>
<dbReference type="EMBL" id="MFJD01000009">
    <property type="protein sequence ID" value="OGG01926.1"/>
    <property type="molecule type" value="Genomic_DNA"/>
</dbReference>
<sequence>MKHTVLLALLAAVISGISIYVNSLFVSGADPLAFVLVRNALVAALLFAGILVFRGLPYFRLPLSDWKKLIVVGIVGGGIPFVLFFTGLRETGGVAGNIINKSLFLWVTMLAYISLKEKPKPAALAALAFLAAGTFAGSGIMDLKPGRGLFMVLAATMIWSVEYILAKRTLKTVPVTLLAFGRMLFGLPVLVVWSAFRGTLTAPVGIMPQFLLPVALSGFLLALFMVSWYGALRRSPAYLVSGLLTVSPAVSVFAAAGFSGKPVTGNFWSIGLLAAGAILITVSALRRPSVHES</sequence>
<feature type="transmembrane region" description="Helical" evidence="6">
    <location>
        <begin position="32"/>
        <end position="57"/>
    </location>
</feature>
<dbReference type="Proteomes" id="UP000178448">
    <property type="component" value="Unassembled WGS sequence"/>
</dbReference>
<gene>
    <name evidence="8" type="ORF">A2Z33_01665</name>
</gene>
<dbReference type="PANTHER" id="PTHR32322:SF18">
    <property type="entry name" value="S-ADENOSYLMETHIONINE_S-ADENOSYLHOMOCYSTEINE TRANSPORTER"/>
    <property type="match status" value="1"/>
</dbReference>
<dbReference type="STRING" id="1798374.A2Z33_01665"/>
<name>A0A1F5YP71_9BACT</name>
<accession>A0A1F5YP71</accession>
<proteinExistence type="predicted"/>
<comment type="subcellular location">
    <subcellularLocation>
        <location evidence="1">Cell membrane</location>
        <topology evidence="1">Multi-pass membrane protein</topology>
    </subcellularLocation>
</comment>
<feature type="transmembrane region" description="Helical" evidence="6">
    <location>
        <begin position="122"/>
        <end position="141"/>
    </location>
</feature>
<evidence type="ECO:0000313" key="9">
    <source>
        <dbReference type="Proteomes" id="UP000178448"/>
    </source>
</evidence>
<evidence type="ECO:0000256" key="4">
    <source>
        <dbReference type="ARBA" id="ARBA00022989"/>
    </source>
</evidence>
<feature type="transmembrane region" description="Helical" evidence="6">
    <location>
        <begin position="265"/>
        <end position="285"/>
    </location>
</feature>
<dbReference type="InterPro" id="IPR037185">
    <property type="entry name" value="EmrE-like"/>
</dbReference>
<feature type="transmembrane region" description="Helical" evidence="6">
    <location>
        <begin position="147"/>
        <end position="165"/>
    </location>
</feature>
<keyword evidence="4 6" id="KW-1133">Transmembrane helix</keyword>
<dbReference type="InterPro" id="IPR050638">
    <property type="entry name" value="AA-Vitamin_Transporters"/>
</dbReference>
<feature type="transmembrane region" description="Helical" evidence="6">
    <location>
        <begin position="237"/>
        <end position="259"/>
    </location>
</feature>
<keyword evidence="3 6" id="KW-0812">Transmembrane</keyword>
<feature type="domain" description="EamA" evidence="7">
    <location>
        <begin position="5"/>
        <end position="135"/>
    </location>
</feature>
<dbReference type="PANTHER" id="PTHR32322">
    <property type="entry name" value="INNER MEMBRANE TRANSPORTER"/>
    <property type="match status" value="1"/>
</dbReference>
<dbReference type="Pfam" id="PF00892">
    <property type="entry name" value="EamA"/>
    <property type="match status" value="2"/>
</dbReference>
<reference evidence="8 9" key="1">
    <citation type="journal article" date="2016" name="Nat. Commun.">
        <title>Thousands of microbial genomes shed light on interconnected biogeochemical processes in an aquifer system.</title>
        <authorList>
            <person name="Anantharaman K."/>
            <person name="Brown C.T."/>
            <person name="Hug L.A."/>
            <person name="Sharon I."/>
            <person name="Castelle C.J."/>
            <person name="Probst A.J."/>
            <person name="Thomas B.C."/>
            <person name="Singh A."/>
            <person name="Wilkins M.J."/>
            <person name="Karaoz U."/>
            <person name="Brodie E.L."/>
            <person name="Williams K.H."/>
            <person name="Hubbard S.S."/>
            <person name="Banfield J.F."/>
        </authorList>
    </citation>
    <scope>NUCLEOTIDE SEQUENCE [LARGE SCALE GENOMIC DNA]</scope>
</reference>
<evidence type="ECO:0000256" key="1">
    <source>
        <dbReference type="ARBA" id="ARBA00004651"/>
    </source>
</evidence>
<protein>
    <recommendedName>
        <fullName evidence="7">EamA domain-containing protein</fullName>
    </recommendedName>
</protein>
<dbReference type="InterPro" id="IPR000620">
    <property type="entry name" value="EamA_dom"/>
</dbReference>
<evidence type="ECO:0000256" key="3">
    <source>
        <dbReference type="ARBA" id="ARBA00022692"/>
    </source>
</evidence>
<evidence type="ECO:0000256" key="6">
    <source>
        <dbReference type="SAM" id="Phobius"/>
    </source>
</evidence>
<evidence type="ECO:0000313" key="8">
    <source>
        <dbReference type="EMBL" id="OGG01926.1"/>
    </source>
</evidence>
<dbReference type="AlphaFoldDB" id="A0A1F5YP71"/>
<dbReference type="SUPFAM" id="SSF103481">
    <property type="entry name" value="Multidrug resistance efflux transporter EmrE"/>
    <property type="match status" value="2"/>
</dbReference>
<evidence type="ECO:0000256" key="5">
    <source>
        <dbReference type="ARBA" id="ARBA00023136"/>
    </source>
</evidence>